<evidence type="ECO:0000313" key="3">
    <source>
        <dbReference type="Proteomes" id="UP000765509"/>
    </source>
</evidence>
<comment type="caution">
    <text evidence="2">The sequence shown here is derived from an EMBL/GenBank/DDBJ whole genome shotgun (WGS) entry which is preliminary data.</text>
</comment>
<sequence length="189" mass="21911">MLRALGLPKSFWSYAYKCTTYIHNRIPNSRTGDKTPLEIWCGRRPQPKRLSPFGAKAVVCIPIARQGKLDDRGRVFQLIGFQDDIQGYYFWDKDKEQVLNSNNVQLLDFYEAEQSDKMKITNLINKVELKLGQENTEEVCNEQDDMIESLKNITEMEIPTNINEAKKSNWSKWEAAIQQELNSFGDINV</sequence>
<protein>
    <recommendedName>
        <fullName evidence="1">Retroviral polymerase SH3-like domain-containing protein</fullName>
    </recommendedName>
</protein>
<dbReference type="PANTHER" id="PTHR42648:SF28">
    <property type="entry name" value="TRANSPOSON-ENCODED PROTEIN WITH RIBONUCLEASE H-LIKE AND RETROVIRUS ZINC FINGER-LIKE DOMAINS"/>
    <property type="match status" value="1"/>
</dbReference>
<accession>A0A9Q3EL80</accession>
<feature type="domain" description="Retroviral polymerase SH3-like" evidence="1">
    <location>
        <begin position="56"/>
        <end position="107"/>
    </location>
</feature>
<dbReference type="Pfam" id="PF25597">
    <property type="entry name" value="SH3_retrovirus"/>
    <property type="match status" value="1"/>
</dbReference>
<keyword evidence="3" id="KW-1185">Reference proteome</keyword>
<organism evidence="2 3">
    <name type="scientific">Austropuccinia psidii MF-1</name>
    <dbReference type="NCBI Taxonomy" id="1389203"/>
    <lineage>
        <taxon>Eukaryota</taxon>
        <taxon>Fungi</taxon>
        <taxon>Dikarya</taxon>
        <taxon>Basidiomycota</taxon>
        <taxon>Pucciniomycotina</taxon>
        <taxon>Pucciniomycetes</taxon>
        <taxon>Pucciniales</taxon>
        <taxon>Sphaerophragmiaceae</taxon>
        <taxon>Austropuccinia</taxon>
    </lineage>
</organism>
<proteinExistence type="predicted"/>
<gene>
    <name evidence="2" type="ORF">O181_064071</name>
</gene>
<dbReference type="InterPro" id="IPR039537">
    <property type="entry name" value="Retrotran_Ty1/copia-like"/>
</dbReference>
<evidence type="ECO:0000313" key="2">
    <source>
        <dbReference type="EMBL" id="MBW0524356.1"/>
    </source>
</evidence>
<dbReference type="Proteomes" id="UP000765509">
    <property type="component" value="Unassembled WGS sequence"/>
</dbReference>
<dbReference type="OrthoDB" id="8044892at2759"/>
<dbReference type="AlphaFoldDB" id="A0A9Q3EL80"/>
<reference evidence="2" key="1">
    <citation type="submission" date="2021-03" db="EMBL/GenBank/DDBJ databases">
        <title>Draft genome sequence of rust myrtle Austropuccinia psidii MF-1, a brazilian biotype.</title>
        <authorList>
            <person name="Quecine M.C."/>
            <person name="Pachon D.M.R."/>
            <person name="Bonatelli M.L."/>
            <person name="Correr F.H."/>
            <person name="Franceschini L.M."/>
            <person name="Leite T.F."/>
            <person name="Margarido G.R.A."/>
            <person name="Almeida C.A."/>
            <person name="Ferrarezi J.A."/>
            <person name="Labate C.A."/>
        </authorList>
    </citation>
    <scope>NUCLEOTIDE SEQUENCE</scope>
    <source>
        <strain evidence="2">MF-1</strain>
    </source>
</reference>
<evidence type="ECO:0000259" key="1">
    <source>
        <dbReference type="Pfam" id="PF25597"/>
    </source>
</evidence>
<name>A0A9Q3EL80_9BASI</name>
<dbReference type="InterPro" id="IPR057670">
    <property type="entry name" value="SH3_retrovirus"/>
</dbReference>
<dbReference type="PANTHER" id="PTHR42648">
    <property type="entry name" value="TRANSPOSASE, PUTATIVE-RELATED"/>
    <property type="match status" value="1"/>
</dbReference>
<dbReference type="EMBL" id="AVOT02030995">
    <property type="protein sequence ID" value="MBW0524356.1"/>
    <property type="molecule type" value="Genomic_DNA"/>
</dbReference>